<evidence type="ECO:0000256" key="1">
    <source>
        <dbReference type="ARBA" id="ARBA00004191"/>
    </source>
</evidence>
<evidence type="ECO:0000256" key="3">
    <source>
        <dbReference type="ARBA" id="ARBA00022512"/>
    </source>
</evidence>
<evidence type="ECO:0000256" key="4">
    <source>
        <dbReference type="ARBA" id="ARBA00022525"/>
    </source>
</evidence>
<name>A0A8K0XS56_9AGAR</name>
<dbReference type="AlphaFoldDB" id="A0A8K0XS56"/>
<comment type="caution">
    <text evidence="7">The sequence shown here is derived from an EMBL/GenBank/DDBJ whole genome shotgun (WGS) entry which is preliminary data.</text>
</comment>
<dbReference type="OrthoDB" id="4225815at2759"/>
<protein>
    <recommendedName>
        <fullName evidence="6">Hydrophobin</fullName>
    </recommendedName>
</protein>
<evidence type="ECO:0000256" key="5">
    <source>
        <dbReference type="ARBA" id="ARBA00023157"/>
    </source>
</evidence>
<evidence type="ECO:0000256" key="6">
    <source>
        <dbReference type="RuleBase" id="RU365009"/>
    </source>
</evidence>
<feature type="chain" id="PRO_5035487676" description="Hydrophobin" evidence="6">
    <location>
        <begin position="22"/>
        <end position="125"/>
    </location>
</feature>
<dbReference type="Proteomes" id="UP000813824">
    <property type="component" value="Unassembled WGS sequence"/>
</dbReference>
<dbReference type="GO" id="GO:0005199">
    <property type="term" value="F:structural constituent of cell wall"/>
    <property type="evidence" value="ECO:0007669"/>
    <property type="project" value="InterPro"/>
</dbReference>
<sequence length="125" mass="12123">MKFAATTAATMLSSFALLAVASPWADTYPTVTVTVTATAPPATAPTTVSQCNTGDPVCCDSVTSSESAAGLLGLLGIVLGPVDGLLGIQCSPILGGGSCNAHPVCCSGNTAAGGLINIGCLPIVL</sequence>
<keyword evidence="5 6" id="KW-1015">Disulfide bond</keyword>
<keyword evidence="3 6" id="KW-0134">Cell wall</keyword>
<keyword evidence="8" id="KW-1185">Reference proteome</keyword>
<reference evidence="7" key="1">
    <citation type="journal article" date="2021" name="New Phytol.">
        <title>Evolutionary innovations through gain and loss of genes in the ectomycorrhizal Boletales.</title>
        <authorList>
            <person name="Wu G."/>
            <person name="Miyauchi S."/>
            <person name="Morin E."/>
            <person name="Kuo A."/>
            <person name="Drula E."/>
            <person name="Varga T."/>
            <person name="Kohler A."/>
            <person name="Feng B."/>
            <person name="Cao Y."/>
            <person name="Lipzen A."/>
            <person name="Daum C."/>
            <person name="Hundley H."/>
            <person name="Pangilinan J."/>
            <person name="Johnson J."/>
            <person name="Barry K."/>
            <person name="LaButti K."/>
            <person name="Ng V."/>
            <person name="Ahrendt S."/>
            <person name="Min B."/>
            <person name="Choi I.G."/>
            <person name="Park H."/>
            <person name="Plett J.M."/>
            <person name="Magnuson J."/>
            <person name="Spatafora J.W."/>
            <person name="Nagy L.G."/>
            <person name="Henrissat B."/>
            <person name="Grigoriev I.V."/>
            <person name="Yang Z.L."/>
            <person name="Xu J."/>
            <person name="Martin F.M."/>
        </authorList>
    </citation>
    <scope>NUCLEOTIDE SEQUENCE</scope>
    <source>
        <strain evidence="7">KKN 215</strain>
    </source>
</reference>
<comment type="subcellular location">
    <subcellularLocation>
        <location evidence="1 6">Secreted</location>
        <location evidence="1 6">Cell wall</location>
    </subcellularLocation>
</comment>
<comment type="similarity">
    <text evidence="2 6">Belongs to the fungal hydrophobin family.</text>
</comment>
<dbReference type="EMBL" id="JAEVFJ010000007">
    <property type="protein sequence ID" value="KAH8103382.1"/>
    <property type="molecule type" value="Genomic_DNA"/>
</dbReference>
<proteinExistence type="inferred from homology"/>
<feature type="signal peptide" evidence="6">
    <location>
        <begin position="1"/>
        <end position="21"/>
    </location>
</feature>
<dbReference type="GO" id="GO:0009277">
    <property type="term" value="C:fungal-type cell wall"/>
    <property type="evidence" value="ECO:0007669"/>
    <property type="project" value="InterPro"/>
</dbReference>
<evidence type="ECO:0000313" key="8">
    <source>
        <dbReference type="Proteomes" id="UP000813824"/>
    </source>
</evidence>
<dbReference type="Pfam" id="PF01185">
    <property type="entry name" value="Hydrophobin"/>
    <property type="match status" value="1"/>
</dbReference>
<dbReference type="InterPro" id="IPR001338">
    <property type="entry name" value="Class_I_Hydrophobin"/>
</dbReference>
<keyword evidence="6" id="KW-0732">Signal</keyword>
<evidence type="ECO:0000313" key="7">
    <source>
        <dbReference type="EMBL" id="KAH8103382.1"/>
    </source>
</evidence>
<evidence type="ECO:0000256" key="2">
    <source>
        <dbReference type="ARBA" id="ARBA00010446"/>
    </source>
</evidence>
<dbReference type="CDD" id="cd23507">
    <property type="entry name" value="hydrophobin_I"/>
    <property type="match status" value="1"/>
</dbReference>
<organism evidence="7 8">
    <name type="scientific">Cristinia sonorae</name>
    <dbReference type="NCBI Taxonomy" id="1940300"/>
    <lineage>
        <taxon>Eukaryota</taxon>
        <taxon>Fungi</taxon>
        <taxon>Dikarya</taxon>
        <taxon>Basidiomycota</taxon>
        <taxon>Agaricomycotina</taxon>
        <taxon>Agaricomycetes</taxon>
        <taxon>Agaricomycetidae</taxon>
        <taxon>Agaricales</taxon>
        <taxon>Pleurotineae</taxon>
        <taxon>Stephanosporaceae</taxon>
        <taxon>Cristinia</taxon>
    </lineage>
</organism>
<dbReference type="SMART" id="SM00075">
    <property type="entry name" value="HYDRO"/>
    <property type="match status" value="1"/>
</dbReference>
<keyword evidence="4 6" id="KW-0964">Secreted</keyword>
<gene>
    <name evidence="7" type="ORF">BXZ70DRAFT_726194</name>
</gene>
<accession>A0A8K0XS56</accession>